<evidence type="ECO:0000313" key="3">
    <source>
        <dbReference type="Proteomes" id="UP000287651"/>
    </source>
</evidence>
<sequence>LPLPLLALVVILVFFLTVAKGDSGKGAGDELTLGWIPDRSSCRGNIAECLVGDESQLGTEATHRILARSAITPFLSLEMERGDGFFFF</sequence>
<feature type="signal peptide" evidence="1">
    <location>
        <begin position="1"/>
        <end position="21"/>
    </location>
</feature>
<accession>A0A426Y7B2</accession>
<keyword evidence="1" id="KW-0732">Signal</keyword>
<dbReference type="EMBL" id="AMZH03014455">
    <property type="protein sequence ID" value="RRT47608.1"/>
    <property type="molecule type" value="Genomic_DNA"/>
</dbReference>
<evidence type="ECO:0000256" key="1">
    <source>
        <dbReference type="SAM" id="SignalP"/>
    </source>
</evidence>
<protein>
    <submittedName>
        <fullName evidence="2">Uncharacterized protein</fullName>
    </submittedName>
</protein>
<dbReference type="Proteomes" id="UP000287651">
    <property type="component" value="Unassembled WGS sequence"/>
</dbReference>
<evidence type="ECO:0000313" key="2">
    <source>
        <dbReference type="EMBL" id="RRT47608.1"/>
    </source>
</evidence>
<gene>
    <name evidence="2" type="ORF">B296_00053635</name>
</gene>
<dbReference type="AlphaFoldDB" id="A0A426Y7B2"/>
<proteinExistence type="predicted"/>
<name>A0A426Y7B2_ENSVE</name>
<feature type="non-terminal residue" evidence="2">
    <location>
        <position position="1"/>
    </location>
</feature>
<organism evidence="2 3">
    <name type="scientific">Ensete ventricosum</name>
    <name type="common">Abyssinian banana</name>
    <name type="synonym">Musa ensete</name>
    <dbReference type="NCBI Taxonomy" id="4639"/>
    <lineage>
        <taxon>Eukaryota</taxon>
        <taxon>Viridiplantae</taxon>
        <taxon>Streptophyta</taxon>
        <taxon>Embryophyta</taxon>
        <taxon>Tracheophyta</taxon>
        <taxon>Spermatophyta</taxon>
        <taxon>Magnoliopsida</taxon>
        <taxon>Liliopsida</taxon>
        <taxon>Zingiberales</taxon>
        <taxon>Musaceae</taxon>
        <taxon>Ensete</taxon>
    </lineage>
</organism>
<comment type="caution">
    <text evidence="2">The sequence shown here is derived from an EMBL/GenBank/DDBJ whole genome shotgun (WGS) entry which is preliminary data.</text>
</comment>
<feature type="chain" id="PRO_5019077485" evidence="1">
    <location>
        <begin position="22"/>
        <end position="88"/>
    </location>
</feature>
<reference evidence="2 3" key="1">
    <citation type="journal article" date="2014" name="Agronomy (Basel)">
        <title>A Draft Genome Sequence for Ensete ventricosum, the Drought-Tolerant Tree Against Hunger.</title>
        <authorList>
            <person name="Harrison J."/>
            <person name="Moore K.A."/>
            <person name="Paszkiewicz K."/>
            <person name="Jones T."/>
            <person name="Grant M."/>
            <person name="Ambacheew D."/>
            <person name="Muzemil S."/>
            <person name="Studholme D.J."/>
        </authorList>
    </citation>
    <scope>NUCLEOTIDE SEQUENCE [LARGE SCALE GENOMIC DNA]</scope>
</reference>